<proteinExistence type="predicted"/>
<dbReference type="AlphaFoldDB" id="A0A318UAZ2"/>
<dbReference type="InterPro" id="IPR016195">
    <property type="entry name" value="Pol/histidinol_Pase-like"/>
</dbReference>
<dbReference type="InterPro" id="IPR022028">
    <property type="entry name" value="DUF3604"/>
</dbReference>
<sequence length="841" mass="94785">MKFIYILPLLFICLKTAPSNAQSNVTDLPLKELHSLTEAGSYDKYPSLAVDQQNNSWLSYTSMKADKESIVVRHKTGLQWGPELQIDEGQGTESNSRLLISKTGQLWVFWQGKRNGKWAVYAKTNTKSKWGPELKLSPDNENNLHPAVIEDSSGNIWLSYERVKPGQIDLRFRVFQQNQWSRPENLGQGGMNRRASLAASPSGQVWVAWDSPASGNYDIWLARLSKKGRQPARIDTLIQATKSLSIDDSPSIACAADGTLWLAWNSLRSLQKEKSRSDQHSGAIFLKAFKSGQWFVTGKISEELQFGEISYRNIDKTPNDEEEDYWHWKQTQTFPILYIDGQQKLWITWRTDRYGAHNFDLWARVYNGNSWSELLELTTFSPGRDEWPSFAALKGKGTYMAWEGQTLPEKGKEKELMGGFVDAYNTNANHNVVLYARLPEPIWKNHPHPLQLMDIESTDKAIDLEQPLIKAPALSISADPKLQVFFGDPHSHTVLSDGKYGWPDQLIYLAKEKTGLDFGVVSDHSEMGRLQNSEYQELALLSKNLSVKDHYIDFLGFEWTAPPAYGHRIVIYPDTKGLNISSAEQNGNSTEKLYAFIKAYGGIVSAHHTGQAVWGRWNPAAFYQSQLEPNFEVVSFHGRFEYYKNPFEGRRQVPGHQYQDALKQGRRSGIMGASDTHFLTPGEGGLTAVLSPSLSRQELFQAIKNRHTYATSGVKIGVDFSVNGQIMGSEFKVSGTDSVRIHFAVQGTAPIDRIEVVKNTEDHFALLRLEQVPGTSKGIFMLYDPSKPQGGKRISSADLSRVSIDLVDKTALREETSYYLRVTQTDGQQAWTSPVWLIPGK</sequence>
<accession>A0A318UAZ2</accession>
<dbReference type="EMBL" id="QKLU01000005">
    <property type="protein sequence ID" value="PYF72693.1"/>
    <property type="molecule type" value="Genomic_DNA"/>
</dbReference>
<comment type="caution">
    <text evidence="2">The sequence shown here is derived from an EMBL/GenBank/DDBJ whole genome shotgun (WGS) entry which is preliminary data.</text>
</comment>
<name>A0A318UAZ2_9SPHI</name>
<dbReference type="OrthoDB" id="543560at2"/>
<evidence type="ECO:0000313" key="2">
    <source>
        <dbReference type="EMBL" id="PYF72693.1"/>
    </source>
</evidence>
<keyword evidence="3" id="KW-1185">Reference proteome</keyword>
<dbReference type="Pfam" id="PF12228">
    <property type="entry name" value="DUF3604"/>
    <property type="match status" value="1"/>
</dbReference>
<protein>
    <submittedName>
        <fullName evidence="2">Uncharacterized protein DUF3604</fullName>
    </submittedName>
</protein>
<dbReference type="NCBIfam" id="NF038032">
    <property type="entry name" value="CehA_McbA_metalo"/>
    <property type="match status" value="1"/>
</dbReference>
<organism evidence="2 3">
    <name type="scientific">Pedobacter nutrimenti</name>
    <dbReference type="NCBI Taxonomy" id="1241337"/>
    <lineage>
        <taxon>Bacteria</taxon>
        <taxon>Pseudomonadati</taxon>
        <taxon>Bacteroidota</taxon>
        <taxon>Sphingobacteriia</taxon>
        <taxon>Sphingobacteriales</taxon>
        <taxon>Sphingobacteriaceae</taxon>
        <taxon>Pedobacter</taxon>
    </lineage>
</organism>
<dbReference type="SUPFAM" id="SSF89550">
    <property type="entry name" value="PHP domain-like"/>
    <property type="match status" value="1"/>
</dbReference>
<keyword evidence="1" id="KW-0732">Signal</keyword>
<reference evidence="2 3" key="1">
    <citation type="submission" date="2018-06" db="EMBL/GenBank/DDBJ databases">
        <title>Genomic Encyclopedia of Archaeal and Bacterial Type Strains, Phase II (KMG-II): from individual species to whole genera.</title>
        <authorList>
            <person name="Goeker M."/>
        </authorList>
    </citation>
    <scope>NUCLEOTIDE SEQUENCE [LARGE SCALE GENOMIC DNA]</scope>
    <source>
        <strain evidence="2 3">DSM 27372</strain>
    </source>
</reference>
<feature type="signal peptide" evidence="1">
    <location>
        <begin position="1"/>
        <end position="21"/>
    </location>
</feature>
<dbReference type="Gene3D" id="3.20.20.140">
    <property type="entry name" value="Metal-dependent hydrolases"/>
    <property type="match status" value="1"/>
</dbReference>
<gene>
    <name evidence="2" type="ORF">B0O44_10562</name>
</gene>
<dbReference type="RefSeq" id="WP_110832119.1">
    <property type="nucleotide sequence ID" value="NZ_QKLU01000005.1"/>
</dbReference>
<feature type="chain" id="PRO_5016294337" evidence="1">
    <location>
        <begin position="22"/>
        <end position="841"/>
    </location>
</feature>
<evidence type="ECO:0000313" key="3">
    <source>
        <dbReference type="Proteomes" id="UP000248198"/>
    </source>
</evidence>
<dbReference type="Proteomes" id="UP000248198">
    <property type="component" value="Unassembled WGS sequence"/>
</dbReference>
<evidence type="ECO:0000256" key="1">
    <source>
        <dbReference type="SAM" id="SignalP"/>
    </source>
</evidence>